<evidence type="ECO:0008006" key="3">
    <source>
        <dbReference type="Google" id="ProtNLM"/>
    </source>
</evidence>
<keyword evidence="2" id="KW-1185">Reference proteome</keyword>
<dbReference type="InterPro" id="IPR036691">
    <property type="entry name" value="Endo/exonu/phosph_ase_sf"/>
</dbReference>
<dbReference type="Proteomes" id="UP000253551">
    <property type="component" value="Unassembled WGS sequence"/>
</dbReference>
<dbReference type="EMBL" id="PJQM01004418">
    <property type="protein sequence ID" value="RCH84534.1"/>
    <property type="molecule type" value="Genomic_DNA"/>
</dbReference>
<dbReference type="Gene3D" id="3.60.10.10">
    <property type="entry name" value="Endonuclease/exonuclease/phosphatase"/>
    <property type="match status" value="2"/>
</dbReference>
<gene>
    <name evidence="1" type="ORF">CU098_003387</name>
</gene>
<dbReference type="AlphaFoldDB" id="A0A367J3K7"/>
<evidence type="ECO:0000313" key="2">
    <source>
        <dbReference type="Proteomes" id="UP000253551"/>
    </source>
</evidence>
<reference evidence="1 2" key="1">
    <citation type="journal article" date="2018" name="G3 (Bethesda)">
        <title>Phylogenetic and Phylogenomic Definition of Rhizopus Species.</title>
        <authorList>
            <person name="Gryganskyi A.P."/>
            <person name="Golan J."/>
            <person name="Dolatabadi S."/>
            <person name="Mondo S."/>
            <person name="Robb S."/>
            <person name="Idnurm A."/>
            <person name="Muszewska A."/>
            <person name="Steczkiewicz K."/>
            <person name="Masonjones S."/>
            <person name="Liao H.L."/>
            <person name="Gajdeczka M.T."/>
            <person name="Anike F."/>
            <person name="Vuek A."/>
            <person name="Anishchenko I.M."/>
            <person name="Voigt K."/>
            <person name="de Hoog G.S."/>
            <person name="Smith M.E."/>
            <person name="Heitman J."/>
            <person name="Vilgalys R."/>
            <person name="Stajich J.E."/>
        </authorList>
    </citation>
    <scope>NUCLEOTIDE SEQUENCE [LARGE SCALE GENOMIC DNA]</scope>
    <source>
        <strain evidence="1 2">LSU 92-RS-03</strain>
    </source>
</reference>
<comment type="caution">
    <text evidence="1">The sequence shown here is derived from an EMBL/GenBank/DDBJ whole genome shotgun (WGS) entry which is preliminary data.</text>
</comment>
<dbReference type="SUPFAM" id="SSF56219">
    <property type="entry name" value="DNase I-like"/>
    <property type="match status" value="1"/>
</dbReference>
<evidence type="ECO:0000313" key="1">
    <source>
        <dbReference type="EMBL" id="RCH84534.1"/>
    </source>
</evidence>
<proteinExistence type="predicted"/>
<dbReference type="STRING" id="4846.A0A367J3K7"/>
<accession>A0A367J3K7</accession>
<dbReference type="OrthoDB" id="276515at2759"/>
<name>A0A367J3K7_RHIST</name>
<organism evidence="1 2">
    <name type="scientific">Rhizopus stolonifer</name>
    <name type="common">Rhizopus nigricans</name>
    <dbReference type="NCBI Taxonomy" id="4846"/>
    <lineage>
        <taxon>Eukaryota</taxon>
        <taxon>Fungi</taxon>
        <taxon>Fungi incertae sedis</taxon>
        <taxon>Mucoromycota</taxon>
        <taxon>Mucoromycotina</taxon>
        <taxon>Mucoromycetes</taxon>
        <taxon>Mucorales</taxon>
        <taxon>Mucorineae</taxon>
        <taxon>Rhizopodaceae</taxon>
        <taxon>Rhizopus</taxon>
    </lineage>
</organism>
<protein>
    <recommendedName>
        <fullName evidence="3">Endonuclease/exonuclease/phosphatase domain-containing protein</fullName>
    </recommendedName>
</protein>
<sequence length="210" mass="23307">MNAHMDHLGTVARDESSKLILERARDASSEGPVFLLGDLNSTEEGGAYLTLTGSKYQDSLKNDTLANLQALNETSASAYAKQTGLPIRTGEGSISLPTHRVIRPGKILENLQKQQQQVLYFEDASHELMTRLKSQGALGTLSGPYGYRDTFTSFNEGDNEAKRAPIRIDFIMTLSDRNIVIHHYAALSNQFDDGLHFSDHRPVLSRISWN</sequence>